<name>A0ABN1HIF8_9ACTN</name>
<sequence length="42" mass="4407">MANPANSEIPGLEIVTHAKDNTAYRQSMTATNGVTGSAQYVP</sequence>
<proteinExistence type="predicted"/>
<keyword evidence="2" id="KW-1185">Reference proteome</keyword>
<comment type="caution">
    <text evidence="1">The sequence shown here is derived from an EMBL/GenBank/DDBJ whole genome shotgun (WGS) entry which is preliminary data.</text>
</comment>
<evidence type="ECO:0000313" key="1">
    <source>
        <dbReference type="EMBL" id="GAA0651979.1"/>
    </source>
</evidence>
<dbReference type="Proteomes" id="UP001500724">
    <property type="component" value="Unassembled WGS sequence"/>
</dbReference>
<reference evidence="1 2" key="1">
    <citation type="journal article" date="2019" name="Int. J. Syst. Evol. Microbiol.">
        <title>The Global Catalogue of Microorganisms (GCM) 10K type strain sequencing project: providing services to taxonomists for standard genome sequencing and annotation.</title>
        <authorList>
            <consortium name="The Broad Institute Genomics Platform"/>
            <consortium name="The Broad Institute Genome Sequencing Center for Infectious Disease"/>
            <person name="Wu L."/>
            <person name="Ma J."/>
        </authorList>
    </citation>
    <scope>NUCLEOTIDE SEQUENCE [LARGE SCALE GENOMIC DNA]</scope>
    <source>
        <strain evidence="1 2">JCM 10367</strain>
    </source>
</reference>
<protein>
    <submittedName>
        <fullName evidence="1">Uncharacterized protein</fullName>
    </submittedName>
</protein>
<accession>A0ABN1HIF8</accession>
<organism evidence="1 2">
    <name type="scientific">Streptomyces thermocarboxydovorans</name>
    <dbReference type="NCBI Taxonomy" id="59298"/>
    <lineage>
        <taxon>Bacteria</taxon>
        <taxon>Bacillati</taxon>
        <taxon>Actinomycetota</taxon>
        <taxon>Actinomycetes</taxon>
        <taxon>Kitasatosporales</taxon>
        <taxon>Streptomycetaceae</taxon>
        <taxon>Streptomyces</taxon>
    </lineage>
</organism>
<evidence type="ECO:0000313" key="2">
    <source>
        <dbReference type="Proteomes" id="UP001500724"/>
    </source>
</evidence>
<gene>
    <name evidence="1" type="ORF">GCM10009535_32830</name>
</gene>
<dbReference type="EMBL" id="BAAAGU010000032">
    <property type="protein sequence ID" value="GAA0651979.1"/>
    <property type="molecule type" value="Genomic_DNA"/>
</dbReference>